<dbReference type="HOGENOM" id="CLU_2308555_0_0_1"/>
<dbReference type="CTD" id="8580176"/>
<proteinExistence type="predicted"/>
<dbReference type="Pfam" id="PF13561">
    <property type="entry name" value="adh_short_C2"/>
    <property type="match status" value="1"/>
</dbReference>
<dbReference type="InterPro" id="IPR002347">
    <property type="entry name" value="SDR_fam"/>
</dbReference>
<dbReference type="EMBL" id="HE600969">
    <property type="protein sequence ID" value="CAP39160.2"/>
    <property type="molecule type" value="Genomic_DNA"/>
</dbReference>
<dbReference type="PANTHER" id="PTHR44115">
    <property type="entry name" value="PROTEIN CBG09704"/>
    <property type="match status" value="1"/>
</dbReference>
<dbReference type="RefSeq" id="XP_045097614.1">
    <property type="nucleotide sequence ID" value="XM_045238281.1"/>
</dbReference>
<dbReference type="STRING" id="6238.A8Y2N5"/>
<reference evidence="1 2" key="1">
    <citation type="journal article" date="2003" name="PLoS Biol.">
        <title>The genome sequence of Caenorhabditis briggsae: a platform for comparative genomics.</title>
        <authorList>
            <person name="Stein L.D."/>
            <person name="Bao Z."/>
            <person name="Blasiar D."/>
            <person name="Blumenthal T."/>
            <person name="Brent M.R."/>
            <person name="Chen N."/>
            <person name="Chinwalla A."/>
            <person name="Clarke L."/>
            <person name="Clee C."/>
            <person name="Coghlan A."/>
            <person name="Coulson A."/>
            <person name="D'Eustachio P."/>
            <person name="Fitch D.H."/>
            <person name="Fulton L.A."/>
            <person name="Fulton R.E."/>
            <person name="Griffiths-Jones S."/>
            <person name="Harris T.W."/>
            <person name="Hillier L.W."/>
            <person name="Kamath R."/>
            <person name="Kuwabara P.E."/>
            <person name="Mardis E.R."/>
            <person name="Marra M.A."/>
            <person name="Miner T.L."/>
            <person name="Minx P."/>
            <person name="Mullikin J.C."/>
            <person name="Plumb R.W."/>
            <person name="Rogers J."/>
            <person name="Schein J.E."/>
            <person name="Sohrmann M."/>
            <person name="Spieth J."/>
            <person name="Stajich J.E."/>
            <person name="Wei C."/>
            <person name="Willey D."/>
            <person name="Wilson R.K."/>
            <person name="Durbin R."/>
            <person name="Waterston R.H."/>
        </authorList>
    </citation>
    <scope>NUCLEOTIDE SEQUENCE [LARGE SCALE GENOMIC DNA]</scope>
    <source>
        <strain evidence="1 2">AF16</strain>
    </source>
</reference>
<dbReference type="WormBase" id="CBG22607a">
    <property type="protein sequence ID" value="CBP38959"/>
    <property type="gene ID" value="WBGene00041131"/>
</dbReference>
<sequence>MKSIKEAARVSMITKRLFASKMPGRFEGKFYNDMGANRSSIPIGFAGRPEHIAKTIAFLADRDSSEYIIGQNIVADGGTTLVLGIHANVLNSLSNSSFKK</sequence>
<dbReference type="InParanoid" id="A8Y2N5"/>
<dbReference type="PANTHER" id="PTHR44115:SF7">
    <property type="entry name" value="DEHYDROGENASES, SHORT CHAIN"/>
    <property type="match status" value="1"/>
</dbReference>
<name>A8Y2N5_CAEBR</name>
<reference evidence="1 2" key="2">
    <citation type="journal article" date="2011" name="PLoS Genet.">
        <title>Caenorhabditis briggsae recombinant inbred line genotypes reveal inter-strain incompatibility and the evolution of recombination.</title>
        <authorList>
            <person name="Ross J.A."/>
            <person name="Koboldt D.C."/>
            <person name="Staisch J.E."/>
            <person name="Chamberlin H.M."/>
            <person name="Gupta B.P."/>
            <person name="Miller R.D."/>
            <person name="Baird S.E."/>
            <person name="Haag E.S."/>
        </authorList>
    </citation>
    <scope>NUCLEOTIDE SEQUENCE [LARGE SCALE GENOMIC DNA]</scope>
    <source>
        <strain evidence="1 2">AF16</strain>
    </source>
</reference>
<protein>
    <submittedName>
        <fullName evidence="1">Protein CBG22607</fullName>
    </submittedName>
</protein>
<accession>A8Y2N5</accession>
<dbReference type="AlphaFoldDB" id="A8Y2N5"/>
<dbReference type="KEGG" id="cbr:CBG_22607"/>
<dbReference type="eggNOG" id="KOG0725">
    <property type="taxonomic scope" value="Eukaryota"/>
</dbReference>
<dbReference type="Proteomes" id="UP000008549">
    <property type="component" value="Unassembled WGS sequence"/>
</dbReference>
<keyword evidence="2" id="KW-1185">Reference proteome</keyword>
<evidence type="ECO:0000313" key="3">
    <source>
        <dbReference type="WormBase" id="CBG22607a"/>
    </source>
</evidence>
<gene>
    <name evidence="1 3" type="ORF">CBG22607</name>
    <name evidence="1" type="ORF">CBG_22607</name>
</gene>
<dbReference type="GeneID" id="8580176"/>
<dbReference type="InterPro" id="IPR036291">
    <property type="entry name" value="NAD(P)-bd_dom_sf"/>
</dbReference>
<dbReference type="SUPFAM" id="SSF51735">
    <property type="entry name" value="NAD(P)-binding Rossmann-fold domains"/>
    <property type="match status" value="1"/>
</dbReference>
<dbReference type="Gene3D" id="3.40.50.720">
    <property type="entry name" value="NAD(P)-binding Rossmann-like Domain"/>
    <property type="match status" value="1"/>
</dbReference>
<evidence type="ECO:0000313" key="2">
    <source>
        <dbReference type="Proteomes" id="UP000008549"/>
    </source>
</evidence>
<organism evidence="1 2">
    <name type="scientific">Caenorhabditis briggsae</name>
    <dbReference type="NCBI Taxonomy" id="6238"/>
    <lineage>
        <taxon>Eukaryota</taxon>
        <taxon>Metazoa</taxon>
        <taxon>Ecdysozoa</taxon>
        <taxon>Nematoda</taxon>
        <taxon>Chromadorea</taxon>
        <taxon>Rhabditida</taxon>
        <taxon>Rhabditina</taxon>
        <taxon>Rhabditomorpha</taxon>
        <taxon>Rhabditoidea</taxon>
        <taxon>Rhabditidae</taxon>
        <taxon>Peloderinae</taxon>
        <taxon>Caenorhabditis</taxon>
    </lineage>
</organism>
<evidence type="ECO:0000313" key="1">
    <source>
        <dbReference type="EMBL" id="CAP39160.2"/>
    </source>
</evidence>